<dbReference type="OrthoDB" id="9767561at2"/>
<sequence length="416" mass="42748">MTDLPKSCDAVVVGAGAAGLVAAADLAAAGLDVTLVEAEESVGGRVRSTVRDGYVLDRGFQVLNTAYPAVRRRLDLDALRLRAFPKGMAVRTDRGLLRLRASPAGALSALSLLSGTLVRPSDLFRLLGIAAGNALEPASRLKARPETDTLTALRRRGLGRRAVDTLVRPFLSGVFLDPSLGTSSRADDLVWRSFARGRLTVPGAGIQAVPDQLAARAAGARILTGVPVRSVAPGEVRTEAGTVRCRAVVVAVGPGAVHRLLPALPAPVLNPATTYYHSRPAAPGDDALLHVDGRSSPGPLSSVMVLTATAPSYAPPGRALIASSAVGDRRPSAADAGAEAARILGTRSGDWEHLETVHIPDALPAAPPPLGDLRRPVALGDGLYVAGDHRDTPSLQGALVSGERAAAAVLADLAGA</sequence>
<gene>
    <name evidence="2" type="ORF">SAMN05421803_10934</name>
</gene>
<dbReference type="Gene3D" id="3.50.50.60">
    <property type="entry name" value="FAD/NAD(P)-binding domain"/>
    <property type="match status" value="2"/>
</dbReference>
<dbReference type="PANTHER" id="PTHR42841">
    <property type="entry name" value="AMINE OXIDASE"/>
    <property type="match status" value="1"/>
</dbReference>
<protein>
    <submittedName>
        <fullName evidence="2">Phytoene dehydrogenase-related protein</fullName>
    </submittedName>
</protein>
<feature type="domain" description="Amine oxidase" evidence="1">
    <location>
        <begin position="18"/>
        <end position="410"/>
    </location>
</feature>
<dbReference type="RefSeq" id="WP_084737371.1">
    <property type="nucleotide sequence ID" value="NZ_FQZK01000009.1"/>
</dbReference>
<accession>A0A1M6LRT6</accession>
<evidence type="ECO:0000313" key="3">
    <source>
        <dbReference type="Proteomes" id="UP000184452"/>
    </source>
</evidence>
<dbReference type="InterPro" id="IPR036188">
    <property type="entry name" value="FAD/NAD-bd_sf"/>
</dbReference>
<dbReference type="EMBL" id="FQZK01000009">
    <property type="protein sequence ID" value="SHJ73919.1"/>
    <property type="molecule type" value="Genomic_DNA"/>
</dbReference>
<keyword evidence="3" id="KW-1185">Reference proteome</keyword>
<dbReference type="Gene3D" id="1.10.3110.10">
    <property type="entry name" value="protoporphyrinogen ix oxidase, domain 3"/>
    <property type="match status" value="1"/>
</dbReference>
<dbReference type="SUPFAM" id="SSF51905">
    <property type="entry name" value="FAD/NAD(P)-binding domain"/>
    <property type="match status" value="1"/>
</dbReference>
<name>A0A1M6LRT6_9ACTN</name>
<dbReference type="AlphaFoldDB" id="A0A1M6LRT6"/>
<proteinExistence type="predicted"/>
<dbReference type="PRINTS" id="PR00411">
    <property type="entry name" value="PNDRDTASEI"/>
</dbReference>
<dbReference type="Pfam" id="PF01593">
    <property type="entry name" value="Amino_oxidase"/>
    <property type="match status" value="1"/>
</dbReference>
<dbReference type="GO" id="GO:0016491">
    <property type="term" value="F:oxidoreductase activity"/>
    <property type="evidence" value="ECO:0007669"/>
    <property type="project" value="InterPro"/>
</dbReference>
<evidence type="ECO:0000259" key="1">
    <source>
        <dbReference type="Pfam" id="PF01593"/>
    </source>
</evidence>
<organism evidence="2 3">
    <name type="scientific">Nocardiopsis flavescens</name>
    <dbReference type="NCBI Taxonomy" id="758803"/>
    <lineage>
        <taxon>Bacteria</taxon>
        <taxon>Bacillati</taxon>
        <taxon>Actinomycetota</taxon>
        <taxon>Actinomycetes</taxon>
        <taxon>Streptosporangiales</taxon>
        <taxon>Nocardiopsidaceae</taxon>
        <taxon>Nocardiopsis</taxon>
    </lineage>
</organism>
<dbReference type="InterPro" id="IPR002937">
    <property type="entry name" value="Amino_oxidase"/>
</dbReference>
<dbReference type="Proteomes" id="UP000184452">
    <property type="component" value="Unassembled WGS sequence"/>
</dbReference>
<dbReference type="STRING" id="758803.SAMN05421803_10934"/>
<dbReference type="Gene3D" id="3.90.660.20">
    <property type="entry name" value="Protoporphyrinogen oxidase, mitochondrial, domain 2"/>
    <property type="match status" value="1"/>
</dbReference>
<evidence type="ECO:0000313" key="2">
    <source>
        <dbReference type="EMBL" id="SHJ73919.1"/>
    </source>
</evidence>
<reference evidence="2 3" key="1">
    <citation type="submission" date="2016-11" db="EMBL/GenBank/DDBJ databases">
        <authorList>
            <person name="Jaros S."/>
            <person name="Januszkiewicz K."/>
            <person name="Wedrychowicz H."/>
        </authorList>
    </citation>
    <scope>NUCLEOTIDE SEQUENCE [LARGE SCALE GENOMIC DNA]</scope>
    <source>
        <strain evidence="2 3">CGMCC 4.5723</strain>
    </source>
</reference>